<dbReference type="Gene3D" id="3.40.50.300">
    <property type="entry name" value="P-loop containing nucleotide triphosphate hydrolases"/>
    <property type="match status" value="1"/>
</dbReference>
<dbReference type="Pfam" id="PF03029">
    <property type="entry name" value="ATP_bind_1"/>
    <property type="match status" value="1"/>
</dbReference>
<dbReference type="Proteomes" id="UP001562065">
    <property type="component" value="Unassembled WGS sequence"/>
</dbReference>
<keyword evidence="6" id="KW-1185">Reference proteome</keyword>
<dbReference type="InterPro" id="IPR052705">
    <property type="entry name" value="Gliding_Motility_GTPase"/>
</dbReference>
<dbReference type="CDD" id="cd00882">
    <property type="entry name" value="Ras_like_GTPase"/>
    <property type="match status" value="1"/>
</dbReference>
<dbReference type="PANTHER" id="PTHR42708">
    <property type="entry name" value="ATP/GTP-BINDING PROTEIN-RELATED"/>
    <property type="match status" value="1"/>
</dbReference>
<evidence type="ECO:0000256" key="2">
    <source>
        <dbReference type="ARBA" id="ARBA00022741"/>
    </source>
</evidence>
<dbReference type="RefSeq" id="WP_369455701.1">
    <property type="nucleotide sequence ID" value="NZ_JBGCUO010000001.1"/>
</dbReference>
<evidence type="ECO:0000313" key="6">
    <source>
        <dbReference type="Proteomes" id="UP001562065"/>
    </source>
</evidence>
<evidence type="ECO:0000256" key="3">
    <source>
        <dbReference type="ARBA" id="ARBA00022801"/>
    </source>
</evidence>
<comment type="caution">
    <text evidence="5">The sequence shown here is derived from an EMBL/GenBank/DDBJ whole genome shotgun (WGS) entry which is preliminary data.</text>
</comment>
<sequence length="205" mass="22384">MTRIPFDSLAALQLHRILFIGSFGVGKTTAIQTLSDIPVVGSEAAISSFFDGTREAATAAKSTTTVAFDYGEIQVEARERYALLGVPGQQRFAHMWQSLLPSVLGAVLLINPHNPDEPEHVRDWLQRLRSQPRPPHVVLGVTRIDVQDQATLDRYQALADALMPGLPVFAVDPRRADHMRWSLGTVLALAEGDALPPDAVEQGDT</sequence>
<keyword evidence="4" id="KW-0342">GTP-binding</keyword>
<keyword evidence="3" id="KW-0378">Hydrolase</keyword>
<evidence type="ECO:0000313" key="5">
    <source>
        <dbReference type="EMBL" id="MEY1662466.1"/>
    </source>
</evidence>
<reference evidence="5 6" key="1">
    <citation type="submission" date="2024-07" db="EMBL/GenBank/DDBJ databases">
        <authorList>
            <person name="Ren Q."/>
        </authorList>
    </citation>
    <scope>NUCLEOTIDE SEQUENCE [LARGE SCALE GENOMIC DNA]</scope>
    <source>
        <strain evidence="5 6">REN37</strain>
    </source>
</reference>
<dbReference type="InterPro" id="IPR027417">
    <property type="entry name" value="P-loop_NTPase"/>
</dbReference>
<organism evidence="5 6">
    <name type="scientific">Isoalcanivorax beigongshangi</name>
    <dbReference type="NCBI Taxonomy" id="3238810"/>
    <lineage>
        <taxon>Bacteria</taxon>
        <taxon>Pseudomonadati</taxon>
        <taxon>Pseudomonadota</taxon>
        <taxon>Gammaproteobacteria</taxon>
        <taxon>Oceanospirillales</taxon>
        <taxon>Alcanivoracaceae</taxon>
        <taxon>Isoalcanivorax</taxon>
    </lineage>
</organism>
<evidence type="ECO:0000256" key="1">
    <source>
        <dbReference type="ARBA" id="ARBA00005290"/>
    </source>
</evidence>
<dbReference type="SUPFAM" id="SSF52540">
    <property type="entry name" value="P-loop containing nucleoside triphosphate hydrolases"/>
    <property type="match status" value="1"/>
</dbReference>
<name>A0ABV4AI02_9GAMM</name>
<protein>
    <submittedName>
        <fullName evidence="5">ATP/GTP-binding protein</fullName>
    </submittedName>
</protein>
<accession>A0ABV4AI02</accession>
<dbReference type="EMBL" id="JBGCUO010000001">
    <property type="protein sequence ID" value="MEY1662466.1"/>
    <property type="molecule type" value="Genomic_DNA"/>
</dbReference>
<dbReference type="InterPro" id="IPR004130">
    <property type="entry name" value="Gpn"/>
</dbReference>
<comment type="similarity">
    <text evidence="1">Belongs to the GPN-loop GTPase family.</text>
</comment>
<keyword evidence="2" id="KW-0547">Nucleotide-binding</keyword>
<dbReference type="PANTHER" id="PTHR42708:SF1">
    <property type="entry name" value="GLIDING MOTILITY PROTEIN MGLA"/>
    <property type="match status" value="1"/>
</dbReference>
<gene>
    <name evidence="5" type="ORF">AB5I84_09940</name>
</gene>
<proteinExistence type="inferred from homology"/>
<evidence type="ECO:0000256" key="4">
    <source>
        <dbReference type="ARBA" id="ARBA00023134"/>
    </source>
</evidence>